<dbReference type="EMBL" id="JBEPFB010000001">
    <property type="protein sequence ID" value="MER7371521.1"/>
    <property type="molecule type" value="Genomic_DNA"/>
</dbReference>
<reference evidence="1 2" key="1">
    <citation type="submission" date="2024-06" db="EMBL/GenBank/DDBJ databases">
        <title>The Natural Products Discovery Center: Release of the First 8490 Sequenced Strains for Exploring Actinobacteria Biosynthetic Diversity.</title>
        <authorList>
            <person name="Kalkreuter E."/>
            <person name="Kautsar S.A."/>
            <person name="Yang D."/>
            <person name="Bader C.D."/>
            <person name="Teijaro C.N."/>
            <person name="Fluegel L."/>
            <person name="Davis C.M."/>
            <person name="Simpson J.R."/>
            <person name="Lauterbach L."/>
            <person name="Steele A.D."/>
            <person name="Gui C."/>
            <person name="Meng S."/>
            <person name="Li G."/>
            <person name="Viehrig K."/>
            <person name="Ye F."/>
            <person name="Su P."/>
            <person name="Kiefer A.F."/>
            <person name="Nichols A."/>
            <person name="Cepeda A.J."/>
            <person name="Yan W."/>
            <person name="Fan B."/>
            <person name="Jiang Y."/>
            <person name="Adhikari A."/>
            <person name="Zheng C.-J."/>
            <person name="Schuster L."/>
            <person name="Cowan T.M."/>
            <person name="Smanski M.J."/>
            <person name="Chevrette M.G."/>
            <person name="De Carvalho L.P.S."/>
            <person name="Shen B."/>
        </authorList>
    </citation>
    <scope>NUCLEOTIDE SEQUENCE [LARGE SCALE GENOMIC DNA]</scope>
    <source>
        <strain evidence="1 2">NPDC000155</strain>
    </source>
</reference>
<comment type="caution">
    <text evidence="1">The sequence shown here is derived from an EMBL/GenBank/DDBJ whole genome shotgun (WGS) entry which is preliminary data.</text>
</comment>
<sequence>MALEKRLREAGRAVDGLWTDDQATRDRLARIRRHLSPTASSAAVGTAPDAATAPDLAGLVVQCRRTLASSSEALHVRSSLRAVAGVTAVVGLSLVDHGPQRLREPALRLTERIARSAPLTDARAVALTDTDDLRPVLLLLGRLLGEAGVAAVGVAAGAEEEGVYWEMIEVIDAFDEARNTVIEMLRRLSESERSWSHHHAG</sequence>
<evidence type="ECO:0000313" key="1">
    <source>
        <dbReference type="EMBL" id="MER7371521.1"/>
    </source>
</evidence>
<dbReference type="InterPro" id="IPR046081">
    <property type="entry name" value="DUF6099"/>
</dbReference>
<dbReference type="RefSeq" id="WP_190068749.1">
    <property type="nucleotide sequence ID" value="NZ_BNBM01000002.1"/>
</dbReference>
<gene>
    <name evidence="1" type="ORF">ABT384_02505</name>
</gene>
<evidence type="ECO:0000313" key="2">
    <source>
        <dbReference type="Proteomes" id="UP001486207"/>
    </source>
</evidence>
<keyword evidence="2" id="KW-1185">Reference proteome</keyword>
<organism evidence="1 2">
    <name type="scientific">Streptomyces lanatus</name>
    <dbReference type="NCBI Taxonomy" id="66900"/>
    <lineage>
        <taxon>Bacteria</taxon>
        <taxon>Bacillati</taxon>
        <taxon>Actinomycetota</taxon>
        <taxon>Actinomycetes</taxon>
        <taxon>Kitasatosporales</taxon>
        <taxon>Streptomycetaceae</taxon>
        <taxon>Streptomyces</taxon>
    </lineage>
</organism>
<dbReference type="Proteomes" id="UP001486207">
    <property type="component" value="Unassembled WGS sequence"/>
</dbReference>
<dbReference type="Pfam" id="PF19594">
    <property type="entry name" value="DUF6099"/>
    <property type="match status" value="1"/>
</dbReference>
<accession>A0ABV1XIU6</accession>
<proteinExistence type="predicted"/>
<name>A0ABV1XIU6_9ACTN</name>
<protein>
    <submittedName>
        <fullName evidence="1">DUF6099 family protein</fullName>
    </submittedName>
</protein>